<dbReference type="InterPro" id="IPR036514">
    <property type="entry name" value="SGNH_hydro_sf"/>
</dbReference>
<dbReference type="Gene3D" id="3.40.50.1110">
    <property type="entry name" value="SGNH hydrolase"/>
    <property type="match status" value="1"/>
</dbReference>
<evidence type="ECO:0000259" key="1">
    <source>
        <dbReference type="Pfam" id="PF13472"/>
    </source>
</evidence>
<comment type="caution">
    <text evidence="2">The sequence shown here is derived from an EMBL/GenBank/DDBJ whole genome shotgun (WGS) entry which is preliminary data.</text>
</comment>
<dbReference type="Proteomes" id="UP000036923">
    <property type="component" value="Unassembled WGS sequence"/>
</dbReference>
<reference evidence="3" key="1">
    <citation type="submission" date="2015-07" db="EMBL/GenBank/DDBJ databases">
        <title>Near-Complete Genome Sequence of the Cellulolytic Bacterium Bacteroides (Pseudobacteroides) cellulosolvens ATCC 35603.</title>
        <authorList>
            <person name="Dassa B."/>
            <person name="Utturkar S.M."/>
            <person name="Klingeman D.M."/>
            <person name="Hurt R.A."/>
            <person name="Keller M."/>
            <person name="Xu J."/>
            <person name="Reddy Y.H.K."/>
            <person name="Borovok I."/>
            <person name="Grinberg I.R."/>
            <person name="Lamed R."/>
            <person name="Zhivin O."/>
            <person name="Bayer E.A."/>
            <person name="Brown S.D."/>
        </authorList>
    </citation>
    <scope>NUCLEOTIDE SEQUENCE [LARGE SCALE GENOMIC DNA]</scope>
    <source>
        <strain evidence="3">DSM 2933</strain>
    </source>
</reference>
<dbReference type="OrthoDB" id="9794725at2"/>
<accession>A0A0L6JLP2</accession>
<proteinExistence type="predicted"/>
<evidence type="ECO:0000313" key="3">
    <source>
        <dbReference type="Proteomes" id="UP000036923"/>
    </source>
</evidence>
<sequence length="172" mass="18536">MDVHDVSIGIEDNWIFYGDSITAGGMAPNGTGTGTFAQMINKIKPGNFPIAEGGSARAILSSHGAANISTWLSVFPGKYVGLTYGTNDAWGNQAGASTYCKNMETMVKAIIAAGKVPVISKIPYSKNQDISKYAPSYNDQIDAIYKDYPAIVKGPDLWTYFQSNPNFRHPNS</sequence>
<gene>
    <name evidence="2" type="ORF">Bccel_1954</name>
</gene>
<dbReference type="Pfam" id="PF13472">
    <property type="entry name" value="Lipase_GDSL_2"/>
    <property type="match status" value="1"/>
</dbReference>
<dbReference type="AlphaFoldDB" id="A0A0L6JLP2"/>
<dbReference type="RefSeq" id="WP_050753321.1">
    <property type="nucleotide sequence ID" value="NZ_JQKC01000006.1"/>
</dbReference>
<dbReference type="eggNOG" id="COG2755">
    <property type="taxonomic scope" value="Bacteria"/>
</dbReference>
<protein>
    <recommendedName>
        <fullName evidence="1">SGNH hydrolase-type esterase domain-containing protein</fullName>
    </recommendedName>
</protein>
<dbReference type="CDD" id="cd00229">
    <property type="entry name" value="SGNH_hydrolase"/>
    <property type="match status" value="1"/>
</dbReference>
<organism evidence="2 3">
    <name type="scientific">Pseudobacteroides cellulosolvens ATCC 35603 = DSM 2933</name>
    <dbReference type="NCBI Taxonomy" id="398512"/>
    <lineage>
        <taxon>Bacteria</taxon>
        <taxon>Bacillati</taxon>
        <taxon>Bacillota</taxon>
        <taxon>Clostridia</taxon>
        <taxon>Eubacteriales</taxon>
        <taxon>Oscillospiraceae</taxon>
        <taxon>Pseudobacteroides</taxon>
    </lineage>
</organism>
<keyword evidence="3" id="KW-1185">Reference proteome</keyword>
<dbReference type="SUPFAM" id="SSF52266">
    <property type="entry name" value="SGNH hydrolase"/>
    <property type="match status" value="1"/>
</dbReference>
<name>A0A0L6JLP2_9FIRM</name>
<evidence type="ECO:0000313" key="2">
    <source>
        <dbReference type="EMBL" id="KNY26689.1"/>
    </source>
</evidence>
<dbReference type="InterPro" id="IPR013830">
    <property type="entry name" value="SGNH_hydro"/>
</dbReference>
<dbReference type="STRING" id="398512.Bccel_1954"/>
<dbReference type="EMBL" id="LGTC01000001">
    <property type="protein sequence ID" value="KNY26689.1"/>
    <property type="molecule type" value="Genomic_DNA"/>
</dbReference>
<feature type="domain" description="SGNH hydrolase-type esterase" evidence="1">
    <location>
        <begin position="16"/>
        <end position="147"/>
    </location>
</feature>